<dbReference type="Pfam" id="PF09769">
    <property type="entry name" value="ApoO"/>
    <property type="match status" value="1"/>
</dbReference>
<comment type="subcellular location">
    <subcellularLocation>
        <location evidence="1">Mitochondrion inner membrane</location>
    </subcellularLocation>
</comment>
<accession>A0A9P6JQ21</accession>
<sequence length="265" mass="29010">MFRTAIKPRRAVLSAAVAGTVVGGGVSQQSDKLSIYPSATPDILLVDSPSELENQIGVARRQAQSVYSDAHAEVQSWVAKWIGVEHAVEYRVKSIIAKDEPLTPGALYVGVATLTGSIIARNRFLPTRLLLPPIFLIASAQHFLPKTSHNLSAYLGSLEDRYFPSVAQTHDIAKAHSAMTWERVKDATKDGRASAGKAVTSAVDSIQEATGLKLRETFGWQKEQVHILEDKVETFKEEVGKKVKEEASKIEEEVGKHIDEVKSRV</sequence>
<dbReference type="OrthoDB" id="2399148at2759"/>
<dbReference type="GO" id="GO:0044284">
    <property type="term" value="C:mitochondrial crista junction"/>
    <property type="evidence" value="ECO:0007669"/>
    <property type="project" value="TreeGrafter"/>
</dbReference>
<dbReference type="InterPro" id="IPR019166">
    <property type="entry name" value="MIC26/MIC27"/>
</dbReference>
<reference evidence="2" key="1">
    <citation type="submission" date="2020-11" db="EMBL/GenBank/DDBJ databases">
        <authorList>
            <consortium name="DOE Joint Genome Institute"/>
            <person name="Ahrendt S."/>
            <person name="Riley R."/>
            <person name="Andreopoulos W."/>
            <person name="Labutti K."/>
            <person name="Pangilinan J."/>
            <person name="Ruiz-Duenas F.J."/>
            <person name="Barrasa J.M."/>
            <person name="Sanchez-Garcia M."/>
            <person name="Camarero S."/>
            <person name="Miyauchi S."/>
            <person name="Serrano A."/>
            <person name="Linde D."/>
            <person name="Babiker R."/>
            <person name="Drula E."/>
            <person name="Ayuso-Fernandez I."/>
            <person name="Pacheco R."/>
            <person name="Padilla G."/>
            <person name="Ferreira P."/>
            <person name="Barriuso J."/>
            <person name="Kellner H."/>
            <person name="Castanera R."/>
            <person name="Alfaro M."/>
            <person name="Ramirez L."/>
            <person name="Pisabarro A.G."/>
            <person name="Kuo A."/>
            <person name="Tritt A."/>
            <person name="Lipzen A."/>
            <person name="He G."/>
            <person name="Yan M."/>
            <person name="Ng V."/>
            <person name="Cullen D."/>
            <person name="Martin F."/>
            <person name="Rosso M.-N."/>
            <person name="Henrissat B."/>
            <person name="Hibbett D."/>
            <person name="Martinez A.T."/>
            <person name="Grigoriev I.V."/>
        </authorList>
    </citation>
    <scope>NUCLEOTIDE SEQUENCE</scope>
    <source>
        <strain evidence="2">CBS 506.95</strain>
    </source>
</reference>
<dbReference type="PANTHER" id="PTHR28268">
    <property type="entry name" value="MICOS SUBUNIT MIC26"/>
    <property type="match status" value="1"/>
</dbReference>
<dbReference type="PANTHER" id="PTHR28268:SF1">
    <property type="entry name" value="MICOS SUBUNIT MIC26"/>
    <property type="match status" value="1"/>
</dbReference>
<comment type="function">
    <text evidence="1">Component of the MICOS complex, a large protein complex of the mitochondrial inner membrane that plays crucial roles in the maintenance of crista junctions, inner membrane architecture, and formation of contact sites to the outer membrane.</text>
</comment>
<evidence type="ECO:0000313" key="3">
    <source>
        <dbReference type="Proteomes" id="UP000807306"/>
    </source>
</evidence>
<keyword evidence="1" id="KW-0496">Mitochondrion</keyword>
<organism evidence="2 3">
    <name type="scientific">Crepidotus variabilis</name>
    <dbReference type="NCBI Taxonomy" id="179855"/>
    <lineage>
        <taxon>Eukaryota</taxon>
        <taxon>Fungi</taxon>
        <taxon>Dikarya</taxon>
        <taxon>Basidiomycota</taxon>
        <taxon>Agaricomycotina</taxon>
        <taxon>Agaricomycetes</taxon>
        <taxon>Agaricomycetidae</taxon>
        <taxon>Agaricales</taxon>
        <taxon>Agaricineae</taxon>
        <taxon>Crepidotaceae</taxon>
        <taxon>Crepidotus</taxon>
    </lineage>
</organism>
<keyword evidence="1" id="KW-0999">Mitochondrion inner membrane</keyword>
<dbReference type="InterPro" id="IPR033181">
    <property type="entry name" value="Mic26_fungi"/>
</dbReference>
<comment type="subunit">
    <text evidence="1">Component of the mitochondrial contact site and cristae organizing system (MICOS) complex.</text>
</comment>
<name>A0A9P6JQ21_9AGAR</name>
<dbReference type="Proteomes" id="UP000807306">
    <property type="component" value="Unassembled WGS sequence"/>
</dbReference>
<dbReference type="GO" id="GO:0061617">
    <property type="term" value="C:MICOS complex"/>
    <property type="evidence" value="ECO:0007669"/>
    <property type="project" value="UniProtKB-UniRule"/>
</dbReference>
<protein>
    <recommendedName>
        <fullName evidence="1">MICOS complex subunit</fullName>
    </recommendedName>
</protein>
<keyword evidence="1" id="KW-0472">Membrane</keyword>
<dbReference type="AlphaFoldDB" id="A0A9P6JQ21"/>
<evidence type="ECO:0000256" key="1">
    <source>
        <dbReference type="RuleBase" id="RU363021"/>
    </source>
</evidence>
<gene>
    <name evidence="2" type="ORF">CPB83DRAFT_297957</name>
</gene>
<proteinExistence type="predicted"/>
<evidence type="ECO:0000313" key="2">
    <source>
        <dbReference type="EMBL" id="KAF9528766.1"/>
    </source>
</evidence>
<keyword evidence="3" id="KW-1185">Reference proteome</keyword>
<dbReference type="GO" id="GO:0042407">
    <property type="term" value="P:cristae formation"/>
    <property type="evidence" value="ECO:0007669"/>
    <property type="project" value="InterPro"/>
</dbReference>
<comment type="caution">
    <text evidence="2">The sequence shown here is derived from an EMBL/GenBank/DDBJ whole genome shotgun (WGS) entry which is preliminary data.</text>
</comment>
<dbReference type="EMBL" id="MU157850">
    <property type="protein sequence ID" value="KAF9528766.1"/>
    <property type="molecule type" value="Genomic_DNA"/>
</dbReference>